<feature type="domain" description="Peptidase M24 C-terminal" evidence="6">
    <location>
        <begin position="552"/>
        <end position="612"/>
    </location>
</feature>
<name>A0ABU8PEF0_9HYPH</name>
<reference evidence="7 8" key="1">
    <citation type="submission" date="2023-12" db="EMBL/GenBank/DDBJ databases">
        <title>Gut-associated functions are favored during microbiome assembly across C. elegans life.</title>
        <authorList>
            <person name="Zimmermann J."/>
        </authorList>
    </citation>
    <scope>NUCLEOTIDE SEQUENCE [LARGE SCALE GENOMIC DNA]</scope>
    <source>
        <strain evidence="7 8">MYb71</strain>
    </source>
</reference>
<accession>A0ABU8PEF0</accession>
<feature type="domain" description="Creatinase N-terminal" evidence="5">
    <location>
        <begin position="18"/>
        <end position="148"/>
    </location>
</feature>
<dbReference type="SUPFAM" id="SSF53092">
    <property type="entry name" value="Creatinase/prolidase N-terminal domain"/>
    <property type="match status" value="1"/>
</dbReference>
<comment type="similarity">
    <text evidence="1">Belongs to the peptidase M24B family.</text>
</comment>
<comment type="caution">
    <text evidence="7">The sequence shown here is derived from an EMBL/GenBank/DDBJ whole genome shotgun (WGS) entry which is preliminary data.</text>
</comment>
<dbReference type="InterPro" id="IPR029149">
    <property type="entry name" value="Creatin/AminoP/Spt16_N"/>
</dbReference>
<dbReference type="EC" id="3.4.11.-" evidence="7"/>
<dbReference type="InterPro" id="IPR036005">
    <property type="entry name" value="Creatinase/aminopeptidase-like"/>
</dbReference>
<sequence length="612" mass="66464">MAFQNFDVTTNPANGGPRVAKLRAKMAELGLDGFLVPRADEHQGEYVPPHAQRLAWLTGFTGSAGAALILKNSAYIFVDGRYELQVRAQTDPKIFSYESLVTNPPASWLAENGKGLNIGFDPWLHTISEARSLREVLETLGGQLVPVEINLVDTVWDDQPEVPTAEVTIQPARFSGHEAEDKIKEMQATVAASGASATVLTDPSSVAWVFNIRGKDVSNTPLPLSFAIIPAKGEPELFIDERKLAIEPRAYLTQLASLSAPADLEGHLSARAAQSAAKGESILLDPILAAEKLRLIVISAGGSVIDGKDPARIPRAIKNKAELDGSRAAHERDGVAMVNFLSWIDAQKPGAIDEISAAQKLEEARTDAGRDFQMPLEDISFDTISGAGPNGAIIHYRVNTDTNRTLEDGELYLVDSGAQYRDGTTDITRTVPIGKATAETIKAFTLVLKGVIAITTARFPKGTRGQDIDVLARIALWKHGFDYAHGTGHGVGSYLSVHEGPQSISKKGAQELLPGMILSNEPGYYKPDSFGIRIENLIIVTEPEVPEGGDIPMMGFETLTFCPIDRRLIDKSLFTQEEIDWLNSYHLSVREKLSGHLKNTERHWLEAATAPL</sequence>
<dbReference type="InterPro" id="IPR000587">
    <property type="entry name" value="Creatinase_N"/>
</dbReference>
<dbReference type="EMBL" id="JBBGZH010000001">
    <property type="protein sequence ID" value="MEJ5019811.1"/>
    <property type="molecule type" value="Genomic_DNA"/>
</dbReference>
<protein>
    <submittedName>
        <fullName evidence="7">Aminopeptidase P family protein</fullName>
        <ecNumber evidence="7">3.4.11.-</ecNumber>
    </submittedName>
</protein>
<dbReference type="CDD" id="cd01085">
    <property type="entry name" value="APP"/>
    <property type="match status" value="1"/>
</dbReference>
<dbReference type="Gene3D" id="3.40.350.10">
    <property type="entry name" value="Creatinase/prolidase N-terminal domain"/>
    <property type="match status" value="2"/>
</dbReference>
<organism evidence="7 8">
    <name type="scientific">Ochrobactrum vermis</name>
    <dbReference type="NCBI Taxonomy" id="1827297"/>
    <lineage>
        <taxon>Bacteria</taxon>
        <taxon>Pseudomonadati</taxon>
        <taxon>Pseudomonadota</taxon>
        <taxon>Alphaproteobacteria</taxon>
        <taxon>Hyphomicrobiales</taxon>
        <taxon>Brucellaceae</taxon>
        <taxon>Brucella/Ochrobactrum group</taxon>
        <taxon>Ochrobactrum</taxon>
    </lineage>
</organism>
<keyword evidence="3 7" id="KW-0378">Hydrolase</keyword>
<evidence type="ECO:0000256" key="3">
    <source>
        <dbReference type="ARBA" id="ARBA00022801"/>
    </source>
</evidence>
<dbReference type="Gene3D" id="3.90.230.10">
    <property type="entry name" value="Creatinase/methionine aminopeptidase superfamily"/>
    <property type="match status" value="1"/>
</dbReference>
<keyword evidence="8" id="KW-1185">Reference proteome</keyword>
<evidence type="ECO:0000313" key="7">
    <source>
        <dbReference type="EMBL" id="MEJ5019811.1"/>
    </source>
</evidence>
<dbReference type="Pfam" id="PF16188">
    <property type="entry name" value="Peptidase_M24_C"/>
    <property type="match status" value="1"/>
</dbReference>
<keyword evidence="7" id="KW-0031">Aminopeptidase</keyword>
<dbReference type="PANTHER" id="PTHR43763">
    <property type="entry name" value="XAA-PRO AMINOPEPTIDASE 1"/>
    <property type="match status" value="1"/>
</dbReference>
<dbReference type="InterPro" id="IPR000994">
    <property type="entry name" value="Pept_M24"/>
</dbReference>
<dbReference type="SUPFAM" id="SSF55920">
    <property type="entry name" value="Creatinase/aminopeptidase"/>
    <property type="match status" value="1"/>
</dbReference>
<dbReference type="Pfam" id="PF01321">
    <property type="entry name" value="Creatinase_N"/>
    <property type="match status" value="1"/>
</dbReference>
<dbReference type="InterPro" id="IPR050422">
    <property type="entry name" value="X-Pro_aminopeptidase_P"/>
</dbReference>
<dbReference type="GO" id="GO:0004177">
    <property type="term" value="F:aminopeptidase activity"/>
    <property type="evidence" value="ECO:0007669"/>
    <property type="project" value="UniProtKB-KW"/>
</dbReference>
<evidence type="ECO:0000256" key="2">
    <source>
        <dbReference type="ARBA" id="ARBA00022723"/>
    </source>
</evidence>
<keyword evidence="7" id="KW-0645">Protease</keyword>
<gene>
    <name evidence="7" type="ORF">WH297_08670</name>
</gene>
<keyword evidence="2" id="KW-0479">Metal-binding</keyword>
<feature type="domain" description="Peptidase M24" evidence="4">
    <location>
        <begin position="327"/>
        <end position="542"/>
    </location>
</feature>
<evidence type="ECO:0000259" key="6">
    <source>
        <dbReference type="Pfam" id="PF16188"/>
    </source>
</evidence>
<proteinExistence type="inferred from homology"/>
<evidence type="ECO:0000259" key="5">
    <source>
        <dbReference type="Pfam" id="PF01321"/>
    </source>
</evidence>
<dbReference type="InterPro" id="IPR032416">
    <property type="entry name" value="Peptidase_M24_C"/>
</dbReference>
<dbReference type="Pfam" id="PF00557">
    <property type="entry name" value="Peptidase_M24"/>
    <property type="match status" value="1"/>
</dbReference>
<dbReference type="Pfam" id="PF16189">
    <property type="entry name" value="Creatinase_N_2"/>
    <property type="match status" value="1"/>
</dbReference>
<dbReference type="RefSeq" id="WP_105542235.1">
    <property type="nucleotide sequence ID" value="NZ_JBBGZH010000001.1"/>
</dbReference>
<evidence type="ECO:0000256" key="1">
    <source>
        <dbReference type="ARBA" id="ARBA00008766"/>
    </source>
</evidence>
<evidence type="ECO:0000259" key="4">
    <source>
        <dbReference type="Pfam" id="PF00557"/>
    </source>
</evidence>
<dbReference type="InterPro" id="IPR033740">
    <property type="entry name" value="Pept_M24B"/>
</dbReference>
<dbReference type="Proteomes" id="UP001375812">
    <property type="component" value="Unassembled WGS sequence"/>
</dbReference>
<evidence type="ECO:0000313" key="8">
    <source>
        <dbReference type="Proteomes" id="UP001375812"/>
    </source>
</evidence>
<dbReference type="PANTHER" id="PTHR43763:SF6">
    <property type="entry name" value="XAA-PRO AMINOPEPTIDASE 1"/>
    <property type="match status" value="1"/>
</dbReference>